<sequence>MSDSNLPPYVHDLSCLKRSSPSSSPSLSNEEIATHNLQILTNLKANDSHVKLGHYVVEGLENCKVCLESCLKSLSTNCLRLCLKLSAYETLKTQIEDYIKLYPEFRVILLSSSQLESLTGFPIRRGAIGYGKIPEMRKATSRGIICLDKINDTSNLGGIIRTASNLGYDLALSEDCCSEWYRRSIRTSMGEVFRVNVERVDLKIFLEEKMRGGWKVLVTSLSEGCVPLTKVDVGDVKFCVVFGNEGEGVRKEVEDLSDVKVRIESIGEVDSFNVG</sequence>
<keyword evidence="2" id="KW-0808">Transferase</keyword>
<proteinExistence type="predicted"/>
<evidence type="ECO:0000256" key="1">
    <source>
        <dbReference type="ARBA" id="ARBA00022603"/>
    </source>
</evidence>
<dbReference type="SUPFAM" id="SSF75217">
    <property type="entry name" value="alpha/beta knot"/>
    <property type="match status" value="1"/>
</dbReference>
<dbReference type="Pfam" id="PF00588">
    <property type="entry name" value="SpoU_methylase"/>
    <property type="match status" value="1"/>
</dbReference>
<dbReference type="OrthoDB" id="198877at2759"/>
<name>A0A9W7AP31_9STRA</name>
<dbReference type="CDD" id="cd18095">
    <property type="entry name" value="SpoU-like_rRNA-MTase"/>
    <property type="match status" value="1"/>
</dbReference>
<organism evidence="4 5">
    <name type="scientific">Triparma laevis f. longispina</name>
    <dbReference type="NCBI Taxonomy" id="1714387"/>
    <lineage>
        <taxon>Eukaryota</taxon>
        <taxon>Sar</taxon>
        <taxon>Stramenopiles</taxon>
        <taxon>Ochrophyta</taxon>
        <taxon>Bolidophyceae</taxon>
        <taxon>Parmales</taxon>
        <taxon>Triparmaceae</taxon>
        <taxon>Triparma</taxon>
    </lineage>
</organism>
<dbReference type="GO" id="GO:0016435">
    <property type="term" value="F:rRNA (guanine) methyltransferase activity"/>
    <property type="evidence" value="ECO:0007669"/>
    <property type="project" value="TreeGrafter"/>
</dbReference>
<dbReference type="PANTHER" id="PTHR46103:SF1">
    <property type="entry name" value="RRNA METHYLTRANSFERASE 1, MITOCHONDRIAL"/>
    <property type="match status" value="1"/>
</dbReference>
<evidence type="ECO:0000313" key="4">
    <source>
        <dbReference type="EMBL" id="GMH76521.1"/>
    </source>
</evidence>
<keyword evidence="5" id="KW-1185">Reference proteome</keyword>
<feature type="non-terminal residue" evidence="4">
    <location>
        <position position="1"/>
    </location>
</feature>
<dbReference type="InterPro" id="IPR029028">
    <property type="entry name" value="Alpha/beta_knot_MTases"/>
</dbReference>
<reference evidence="5" key="1">
    <citation type="journal article" date="2023" name="Commun. Biol.">
        <title>Genome analysis of Parmales, the sister group of diatoms, reveals the evolutionary specialization of diatoms from phago-mixotrophs to photoautotrophs.</title>
        <authorList>
            <person name="Ban H."/>
            <person name="Sato S."/>
            <person name="Yoshikawa S."/>
            <person name="Yamada K."/>
            <person name="Nakamura Y."/>
            <person name="Ichinomiya M."/>
            <person name="Sato N."/>
            <person name="Blanc-Mathieu R."/>
            <person name="Endo H."/>
            <person name="Kuwata A."/>
            <person name="Ogata H."/>
        </authorList>
    </citation>
    <scope>NUCLEOTIDE SEQUENCE [LARGE SCALE GENOMIC DNA]</scope>
    <source>
        <strain evidence="5">NIES 3700</strain>
    </source>
</reference>
<protein>
    <recommendedName>
        <fullName evidence="3">tRNA/rRNA methyltransferase SpoU type domain-containing protein</fullName>
    </recommendedName>
</protein>
<dbReference type="AlphaFoldDB" id="A0A9W7AP31"/>
<comment type="caution">
    <text evidence="4">The sequence shown here is derived from an EMBL/GenBank/DDBJ whole genome shotgun (WGS) entry which is preliminary data.</text>
</comment>
<dbReference type="Proteomes" id="UP001165122">
    <property type="component" value="Unassembled WGS sequence"/>
</dbReference>
<dbReference type="GO" id="GO:0003723">
    <property type="term" value="F:RNA binding"/>
    <property type="evidence" value="ECO:0007669"/>
    <property type="project" value="InterPro"/>
</dbReference>
<dbReference type="InterPro" id="IPR001537">
    <property type="entry name" value="SpoU_MeTrfase"/>
</dbReference>
<dbReference type="EMBL" id="BRXW01000767">
    <property type="protein sequence ID" value="GMH76521.1"/>
    <property type="molecule type" value="Genomic_DNA"/>
</dbReference>
<dbReference type="InterPro" id="IPR047182">
    <property type="entry name" value="MRM1"/>
</dbReference>
<evidence type="ECO:0000256" key="2">
    <source>
        <dbReference type="ARBA" id="ARBA00022679"/>
    </source>
</evidence>
<evidence type="ECO:0000259" key="3">
    <source>
        <dbReference type="Pfam" id="PF00588"/>
    </source>
</evidence>
<gene>
    <name evidence="4" type="ORF">TrLO_g15983</name>
</gene>
<feature type="domain" description="tRNA/rRNA methyltransferase SpoU type" evidence="3">
    <location>
        <begin position="144"/>
        <end position="274"/>
    </location>
</feature>
<dbReference type="Gene3D" id="3.40.1280.10">
    <property type="match status" value="1"/>
</dbReference>
<evidence type="ECO:0000313" key="5">
    <source>
        <dbReference type="Proteomes" id="UP001165122"/>
    </source>
</evidence>
<dbReference type="InterPro" id="IPR029026">
    <property type="entry name" value="tRNA_m1G_MTases_N"/>
</dbReference>
<accession>A0A9W7AP31</accession>
<dbReference type="PANTHER" id="PTHR46103">
    <property type="entry name" value="RRNA METHYLTRANSFERASE 1, MITOCHONDRIAL"/>
    <property type="match status" value="1"/>
</dbReference>
<keyword evidence="1" id="KW-0489">Methyltransferase</keyword>